<evidence type="ECO:0000313" key="4">
    <source>
        <dbReference type="Proteomes" id="UP000749559"/>
    </source>
</evidence>
<dbReference type="OrthoDB" id="6103378at2759"/>
<dbReference type="GO" id="GO:0008467">
    <property type="term" value="F:[heparan sulfate]-glucosamine 3-sulfotransferase activity"/>
    <property type="evidence" value="ECO:0007669"/>
    <property type="project" value="TreeGrafter"/>
</dbReference>
<organism evidence="3 4">
    <name type="scientific">Owenia fusiformis</name>
    <name type="common">Polychaete worm</name>
    <dbReference type="NCBI Taxonomy" id="6347"/>
    <lineage>
        <taxon>Eukaryota</taxon>
        <taxon>Metazoa</taxon>
        <taxon>Spiralia</taxon>
        <taxon>Lophotrochozoa</taxon>
        <taxon>Annelida</taxon>
        <taxon>Polychaeta</taxon>
        <taxon>Sedentaria</taxon>
        <taxon>Canalipalpata</taxon>
        <taxon>Sabellida</taxon>
        <taxon>Oweniida</taxon>
        <taxon>Oweniidae</taxon>
        <taxon>Owenia</taxon>
    </lineage>
</organism>
<proteinExistence type="predicted"/>
<dbReference type="PANTHER" id="PTHR10605:SF65">
    <property type="entry name" value="GH20068P"/>
    <property type="match status" value="1"/>
</dbReference>
<reference evidence="3" key="1">
    <citation type="submission" date="2022-03" db="EMBL/GenBank/DDBJ databases">
        <authorList>
            <person name="Martin C."/>
        </authorList>
    </citation>
    <scope>NUCLEOTIDE SEQUENCE</scope>
</reference>
<evidence type="ECO:0000313" key="3">
    <source>
        <dbReference type="EMBL" id="CAH1772587.1"/>
    </source>
</evidence>
<dbReference type="AlphaFoldDB" id="A0A8J1YA53"/>
<accession>A0A8J1YA53</accession>
<evidence type="ECO:0000256" key="1">
    <source>
        <dbReference type="ARBA" id="ARBA00022679"/>
    </source>
</evidence>
<sequence length="374" mass="43613">MTFISRTILLVLGVLFVILLMNNLHNGMGHMSGYTDHQNLENVQEFFKSSENQNASPEEIMRIYGTFPSTDHPYYKTHKLHYIYFSADHDDLQSKLKQDKKSIKKGLHEKLGLRRADVILAGMFKGGTGTIMQFLNSHPQIVQLESQGYFSHHDRYILNSFQDHLKIKGNGSVRDDQLILERCTGCFISQAARDRLKVFYPDNHVKFLIMVRDPVDRLISEFTQNFWITGKNLSIEEAYFLPNGSINEDHIAIQKSIYVKHLALWYTMFPRELIYLVDADIFTRQPWVELNKIEQFIGVEHFLNEDKFVPHPTKAFYCILRGNETDVNCMGKAKGRTHPHIKDETIQMLKDYFKVFNEELFALAGKSFAWSRNY</sequence>
<keyword evidence="2" id="KW-0325">Glycoprotein</keyword>
<dbReference type="InterPro" id="IPR037359">
    <property type="entry name" value="NST/OST"/>
</dbReference>
<protein>
    <submittedName>
        <fullName evidence="3">Uncharacterized protein</fullName>
    </submittedName>
</protein>
<dbReference type="Gene3D" id="3.40.50.300">
    <property type="entry name" value="P-loop containing nucleotide triphosphate hydrolases"/>
    <property type="match status" value="1"/>
</dbReference>
<dbReference type="InterPro" id="IPR000863">
    <property type="entry name" value="Sulfotransferase_dom"/>
</dbReference>
<evidence type="ECO:0000256" key="2">
    <source>
        <dbReference type="ARBA" id="ARBA00023180"/>
    </source>
</evidence>
<keyword evidence="1" id="KW-0808">Transferase</keyword>
<gene>
    <name evidence="3" type="ORF">OFUS_LOCUS324</name>
</gene>
<dbReference type="SUPFAM" id="SSF52540">
    <property type="entry name" value="P-loop containing nucleoside triphosphate hydrolases"/>
    <property type="match status" value="1"/>
</dbReference>
<dbReference type="Proteomes" id="UP000749559">
    <property type="component" value="Unassembled WGS sequence"/>
</dbReference>
<dbReference type="InterPro" id="IPR027417">
    <property type="entry name" value="P-loop_NTPase"/>
</dbReference>
<comment type="caution">
    <text evidence="3">The sequence shown here is derived from an EMBL/GenBank/DDBJ whole genome shotgun (WGS) entry which is preliminary data.</text>
</comment>
<keyword evidence="4" id="KW-1185">Reference proteome</keyword>
<dbReference type="PANTHER" id="PTHR10605">
    <property type="entry name" value="HEPARAN SULFATE SULFOTRANSFERASE"/>
    <property type="match status" value="1"/>
</dbReference>
<dbReference type="Pfam" id="PF00685">
    <property type="entry name" value="Sulfotransfer_1"/>
    <property type="match status" value="1"/>
</dbReference>
<dbReference type="EMBL" id="CAIIXF020000001">
    <property type="protein sequence ID" value="CAH1772587.1"/>
    <property type="molecule type" value="Genomic_DNA"/>
</dbReference>
<name>A0A8J1YA53_OWEFU</name>